<dbReference type="GeneID" id="93077311"/>
<feature type="compositionally biased region" description="Low complexity" evidence="1">
    <location>
        <begin position="29"/>
        <end position="41"/>
    </location>
</feature>
<name>A0ABM5NFB7_LIBAS</name>
<gene>
    <name evidence="2" type="ORF">WSI_04760</name>
</gene>
<keyword evidence="3" id="KW-1185">Reference proteome</keyword>
<evidence type="ECO:0000313" key="3">
    <source>
        <dbReference type="Proteomes" id="UP000011820"/>
    </source>
</evidence>
<protein>
    <submittedName>
        <fullName evidence="2">Uncharacterized protein</fullName>
    </submittedName>
</protein>
<dbReference type="EMBL" id="CP004005">
    <property type="protein sequence ID" value="AGH17320.1"/>
    <property type="molecule type" value="Genomic_DNA"/>
</dbReference>
<reference evidence="2 3" key="1">
    <citation type="journal article" date="2013" name="Genome Announc.">
        <title>Complete Genome Sequence of a Chinese Strain of 'Candidatus Liberibacter asiaticus'.</title>
        <authorList>
            <person name="Lin H."/>
            <person name="Han C.S."/>
            <person name="Liu B."/>
            <person name="Lou B."/>
            <person name="Bai X."/>
            <person name="Deng C."/>
            <person name="Civerolo E.L."/>
            <person name="Gupta G."/>
        </authorList>
    </citation>
    <scope>NUCLEOTIDE SEQUENCE [LARGE SCALE GENOMIC DNA]</scope>
    <source>
        <strain evidence="3">gxpsy</strain>
    </source>
</reference>
<evidence type="ECO:0000256" key="1">
    <source>
        <dbReference type="SAM" id="MobiDB-lite"/>
    </source>
</evidence>
<sequence>MVSPPQFNSNSDMLVQADVDRAFSEMYGNSEQAAEKNSSSESKSKADLNKMNAPDSLPS</sequence>
<dbReference type="RefSeq" id="WP_015452915.1">
    <property type="nucleotide sequence ID" value="NC_020549.1"/>
</dbReference>
<organism evidence="2 3">
    <name type="scientific">Candidatus Liberibacter asiaticus str. gxpsy</name>
    <dbReference type="NCBI Taxonomy" id="1174529"/>
    <lineage>
        <taxon>Bacteria</taxon>
        <taxon>Pseudomonadati</taxon>
        <taxon>Pseudomonadota</taxon>
        <taxon>Alphaproteobacteria</taxon>
        <taxon>Hyphomicrobiales</taxon>
        <taxon>Rhizobiaceae</taxon>
        <taxon>Liberibacter</taxon>
    </lineage>
</organism>
<proteinExistence type="predicted"/>
<dbReference type="Proteomes" id="UP000011820">
    <property type="component" value="Chromosome"/>
</dbReference>
<accession>A0ABM5NFB7</accession>
<evidence type="ECO:0000313" key="2">
    <source>
        <dbReference type="EMBL" id="AGH17320.1"/>
    </source>
</evidence>
<feature type="region of interest" description="Disordered" evidence="1">
    <location>
        <begin position="24"/>
        <end position="59"/>
    </location>
</feature>